<feature type="region of interest" description="Disordered" evidence="1">
    <location>
        <begin position="366"/>
        <end position="431"/>
    </location>
</feature>
<accession>A0A843V6G5</accession>
<dbReference type="InterPro" id="IPR026736">
    <property type="entry name" value="Virilizer"/>
</dbReference>
<feature type="compositionally biased region" description="Basic and acidic residues" evidence="1">
    <location>
        <begin position="268"/>
        <end position="279"/>
    </location>
</feature>
<evidence type="ECO:0000256" key="1">
    <source>
        <dbReference type="SAM" id="MobiDB-lite"/>
    </source>
</evidence>
<reference evidence="2" key="1">
    <citation type="submission" date="2017-07" db="EMBL/GenBank/DDBJ databases">
        <title>Taro Niue Genome Assembly and Annotation.</title>
        <authorList>
            <person name="Atibalentja N."/>
            <person name="Keating K."/>
            <person name="Fields C.J."/>
        </authorList>
    </citation>
    <scope>NUCLEOTIDE SEQUENCE</scope>
    <source>
        <strain evidence="2">Niue_2</strain>
        <tissue evidence="2">Leaf</tissue>
    </source>
</reference>
<feature type="compositionally biased region" description="Polar residues" evidence="1">
    <location>
        <begin position="408"/>
        <end position="417"/>
    </location>
</feature>
<dbReference type="AlphaFoldDB" id="A0A843V6G5"/>
<protein>
    <submittedName>
        <fullName evidence="2">Uncharacterized protein</fullName>
    </submittedName>
</protein>
<feature type="region of interest" description="Disordered" evidence="1">
    <location>
        <begin position="196"/>
        <end position="302"/>
    </location>
</feature>
<gene>
    <name evidence="2" type="ORF">Taro_021797</name>
</gene>
<organism evidence="2 3">
    <name type="scientific">Colocasia esculenta</name>
    <name type="common">Wild taro</name>
    <name type="synonym">Arum esculentum</name>
    <dbReference type="NCBI Taxonomy" id="4460"/>
    <lineage>
        <taxon>Eukaryota</taxon>
        <taxon>Viridiplantae</taxon>
        <taxon>Streptophyta</taxon>
        <taxon>Embryophyta</taxon>
        <taxon>Tracheophyta</taxon>
        <taxon>Spermatophyta</taxon>
        <taxon>Magnoliopsida</taxon>
        <taxon>Liliopsida</taxon>
        <taxon>Araceae</taxon>
        <taxon>Aroideae</taxon>
        <taxon>Colocasieae</taxon>
        <taxon>Colocasia</taxon>
    </lineage>
</organism>
<feature type="compositionally biased region" description="Pro residues" evidence="1">
    <location>
        <begin position="766"/>
        <end position="783"/>
    </location>
</feature>
<feature type="region of interest" description="Disordered" evidence="1">
    <location>
        <begin position="836"/>
        <end position="865"/>
    </location>
</feature>
<comment type="caution">
    <text evidence="2">The sequence shown here is derived from an EMBL/GenBank/DDBJ whole genome shotgun (WGS) entry which is preliminary data.</text>
</comment>
<dbReference type="Proteomes" id="UP000652761">
    <property type="component" value="Unassembled WGS sequence"/>
</dbReference>
<feature type="region of interest" description="Disordered" evidence="1">
    <location>
        <begin position="737"/>
        <end position="789"/>
    </location>
</feature>
<dbReference type="GO" id="GO:0036396">
    <property type="term" value="C:RNA N6-methyladenosine methyltransferase complex"/>
    <property type="evidence" value="ECO:0007669"/>
    <property type="project" value="TreeGrafter"/>
</dbReference>
<feature type="region of interest" description="Disordered" evidence="1">
    <location>
        <begin position="139"/>
        <end position="178"/>
    </location>
</feature>
<sequence length="978" mass="106732">MPTSTSSCSKLRIIIILIVANIDWLPDYCIHLNTFLFFMLLLVSLEGIATLKSLFGLPYGVDGEIVSDEIWKHLHEAASLLDQRNNEDEFFISSTKSNALCQVKDSVKSMILLLKKPDSSSVKAEDLFSEGSDFEDLPSVIPSLHPSPSVTRTSEFIETSPSSHVLRSNGDPEKSTYSSSLGGLAHKFIWECPDTAPDRLIMSSGPTKRRLASSEGSNRRSRDNAIPETVGPNVFPRGVGGTSSSSGPTRRDTFRQRKPNTSRPPSMHVDDYVARERNTDGVGGGTNVLTSQRGGMTSGRPPSIHVDEFMARQRERQNSTAVVAGDAMQTRNMPLMNGNEAEKTDKSQKLKADLDDDLQEINIVFDDESESDDRLPFPQPDDNLQPAPVIAGGSSPGSIVEENESDVNENAQFSQVSTPPPSENGDPNSEVPLRRRVSKAEMLLALEKHAPPEKNHPRHIKEKSFFEEQSAESKYVAPTLKGFDNLPPANINTFASHFYNASPAPSSLQPLGDSVFPATTSYPRDSPQKAVNVSSLMGLQGYHDQKAPISQPPLPPMPPPIFSSVPPQTSQALQSHLAPYVPPGRDTQPPLPSGSPLIAFDVSVPGSVPNFQIYSEKLSSVAGHSMPSASSQAILDSRYSWVSLSASNKLNVETYTSNSSTRPLPPLPTTPPPFSSPLITQSSAIHSGSQSSVYSQTAQLSLPSTPGIFSTSGSTLATFSLPPFAPWQASLSGTLFSSMSQQPGQNPPAMPQTNPSPQPSIQSLQPRPPPPPPPPQAPRPPNPQNSRPAIQVSHLPSEQVVSLQNPIQVQVQPLQVQQQLQIPQIVYYQPQQQENLLHPPQPSIEQSQSQKLPPPDNKVQQQDSGMSLQQYFSSPEAIQSLLSDRDKLCQLLEQHPKLMQMLQVGNPILRCSDIDSLIYKLLTELPYSFHRNTKIRSAWVSYREDSAVKLGPFLKSDIVFVDRAAYVHGESSGVTTRT</sequence>
<feature type="compositionally biased region" description="Polar residues" evidence="1">
    <location>
        <begin position="146"/>
        <end position="166"/>
    </location>
</feature>
<feature type="compositionally biased region" description="Pro residues" evidence="1">
    <location>
        <begin position="745"/>
        <end position="758"/>
    </location>
</feature>
<dbReference type="EMBL" id="NMUH01001129">
    <property type="protein sequence ID" value="MQL89224.1"/>
    <property type="molecule type" value="Genomic_DNA"/>
</dbReference>
<dbReference type="OrthoDB" id="2011702at2759"/>
<keyword evidence="3" id="KW-1185">Reference proteome</keyword>
<feature type="compositionally biased region" description="Pro residues" evidence="1">
    <location>
        <begin position="663"/>
        <end position="675"/>
    </location>
</feature>
<evidence type="ECO:0000313" key="2">
    <source>
        <dbReference type="EMBL" id="MQL89224.1"/>
    </source>
</evidence>
<dbReference type="GO" id="GO:0003723">
    <property type="term" value="F:RNA binding"/>
    <property type="evidence" value="ECO:0007669"/>
    <property type="project" value="TreeGrafter"/>
</dbReference>
<evidence type="ECO:0000313" key="3">
    <source>
        <dbReference type="Proteomes" id="UP000652761"/>
    </source>
</evidence>
<name>A0A843V6G5_COLES</name>
<feature type="region of interest" description="Disordered" evidence="1">
    <location>
        <begin position="655"/>
        <end position="682"/>
    </location>
</feature>
<dbReference type="PANTHER" id="PTHR23185:SF0">
    <property type="entry name" value="PROTEIN VIRILIZER HOMOLOG"/>
    <property type="match status" value="1"/>
</dbReference>
<proteinExistence type="predicted"/>
<dbReference type="PANTHER" id="PTHR23185">
    <property type="entry name" value="PROTEIN VIRILIZER HOMOLOG"/>
    <property type="match status" value="1"/>
</dbReference>